<feature type="domain" description="O-methyltransferase C-terminal" evidence="6">
    <location>
        <begin position="196"/>
        <end position="413"/>
    </location>
</feature>
<dbReference type="AlphaFoldDB" id="A0A8J4BE35"/>
<feature type="region of interest" description="Disordered" evidence="4">
    <location>
        <begin position="433"/>
        <end position="452"/>
    </location>
</feature>
<protein>
    <recommendedName>
        <fullName evidence="10">O-methyltransferase domain-containing protein</fullName>
    </recommendedName>
</protein>
<evidence type="ECO:0000256" key="5">
    <source>
        <dbReference type="SAM" id="SignalP"/>
    </source>
</evidence>
<evidence type="ECO:0000256" key="3">
    <source>
        <dbReference type="ARBA" id="ARBA00022691"/>
    </source>
</evidence>
<dbReference type="EMBL" id="BNCO01000032">
    <property type="protein sequence ID" value="GIL58894.1"/>
    <property type="molecule type" value="Genomic_DNA"/>
</dbReference>
<evidence type="ECO:0000259" key="7">
    <source>
        <dbReference type="Pfam" id="PF08100"/>
    </source>
</evidence>
<feature type="signal peptide" evidence="5">
    <location>
        <begin position="1"/>
        <end position="24"/>
    </location>
</feature>
<dbReference type="InterPro" id="IPR001077">
    <property type="entry name" value="COMT_C"/>
</dbReference>
<dbReference type="InterPro" id="IPR016461">
    <property type="entry name" value="COMT-like"/>
</dbReference>
<evidence type="ECO:0000313" key="8">
    <source>
        <dbReference type="EMBL" id="GIL58894.1"/>
    </source>
</evidence>
<dbReference type="GO" id="GO:0046983">
    <property type="term" value="F:protein dimerization activity"/>
    <property type="evidence" value="ECO:0007669"/>
    <property type="project" value="InterPro"/>
</dbReference>
<evidence type="ECO:0000256" key="1">
    <source>
        <dbReference type="ARBA" id="ARBA00022603"/>
    </source>
</evidence>
<sequence length="452" mass="48413">ARVVLLHLWHFYLWIAISITTCYASDRTFPLLVDERSGVRCGVLMGDGGSGYGSSQWVLPHTNFNGLVRSLFVPSLSMADAKPDPAPVLNLLNAFRSSQALFVAVELGIFEILQASNSPISLEELRDRVAHRQRQPISPDGLDRLCRTCVALGLIQSPSPGLFALTPVSESYLVASSPTSLAGYCTHSAQVVWQLFGDLSSAVASGAHVWQQAFGQPGSDVFARIYSTPVAVLRFLRGMHSFAALSAPSVVTAFDLSSATSLVDLGGATGALARAACESYPTLRSAVVVDLPHVVADAREHFAPPPGGPCDGRLSWLAADFFAEPEKLPQQVDVVVLSRILHDWDPPRCRQLLALSYRLLRPGGSLLVAEMLLDADRVGPLPVLLQDLNMLCQTHGRERSAAEYSQLLGDAGFVGCDARKTGSYLDAVIARKPSGPQEAGEKPSDTALNGCV</sequence>
<proteinExistence type="predicted"/>
<dbReference type="Proteomes" id="UP000747399">
    <property type="component" value="Unassembled WGS sequence"/>
</dbReference>
<keyword evidence="2" id="KW-0808">Transferase</keyword>
<feature type="non-terminal residue" evidence="8">
    <location>
        <position position="452"/>
    </location>
</feature>
<dbReference type="InterPro" id="IPR029063">
    <property type="entry name" value="SAM-dependent_MTases_sf"/>
</dbReference>
<dbReference type="Gene3D" id="3.40.50.150">
    <property type="entry name" value="Vaccinia Virus protein VP39"/>
    <property type="match status" value="1"/>
</dbReference>
<dbReference type="GO" id="GO:0008171">
    <property type="term" value="F:O-methyltransferase activity"/>
    <property type="evidence" value="ECO:0007669"/>
    <property type="project" value="InterPro"/>
</dbReference>
<dbReference type="PANTHER" id="PTHR43712">
    <property type="entry name" value="PUTATIVE (AFU_ORTHOLOGUE AFUA_4G14580)-RELATED"/>
    <property type="match status" value="1"/>
</dbReference>
<evidence type="ECO:0008006" key="10">
    <source>
        <dbReference type="Google" id="ProtNLM"/>
    </source>
</evidence>
<feature type="chain" id="PRO_5035163909" description="O-methyltransferase domain-containing protein" evidence="5">
    <location>
        <begin position="25"/>
        <end position="452"/>
    </location>
</feature>
<dbReference type="Pfam" id="PF00891">
    <property type="entry name" value="Methyltransf_2"/>
    <property type="match status" value="1"/>
</dbReference>
<dbReference type="InterPro" id="IPR036390">
    <property type="entry name" value="WH_DNA-bd_sf"/>
</dbReference>
<dbReference type="GO" id="GO:0032259">
    <property type="term" value="P:methylation"/>
    <property type="evidence" value="ECO:0007669"/>
    <property type="project" value="UniProtKB-KW"/>
</dbReference>
<keyword evidence="3" id="KW-0949">S-adenosyl-L-methionine</keyword>
<dbReference type="Gene3D" id="1.10.10.10">
    <property type="entry name" value="Winged helix-like DNA-binding domain superfamily/Winged helix DNA-binding domain"/>
    <property type="match status" value="1"/>
</dbReference>
<evidence type="ECO:0000313" key="9">
    <source>
        <dbReference type="Proteomes" id="UP000747399"/>
    </source>
</evidence>
<dbReference type="SUPFAM" id="SSF53335">
    <property type="entry name" value="S-adenosyl-L-methionine-dependent methyltransferases"/>
    <property type="match status" value="1"/>
</dbReference>
<keyword evidence="5" id="KW-0732">Signal</keyword>
<evidence type="ECO:0000256" key="4">
    <source>
        <dbReference type="SAM" id="MobiDB-lite"/>
    </source>
</evidence>
<accession>A0A8J4BE35</accession>
<dbReference type="Pfam" id="PF08100">
    <property type="entry name" value="Dimerisation"/>
    <property type="match status" value="1"/>
</dbReference>
<feature type="domain" description="O-methyltransferase dimerisation" evidence="7">
    <location>
        <begin position="90"/>
        <end position="174"/>
    </location>
</feature>
<evidence type="ECO:0000259" key="6">
    <source>
        <dbReference type="Pfam" id="PF00891"/>
    </source>
</evidence>
<keyword evidence="1" id="KW-0489">Methyltransferase</keyword>
<gene>
    <name evidence="8" type="ORF">Vafri_13708</name>
</gene>
<dbReference type="CDD" id="cd02440">
    <property type="entry name" value="AdoMet_MTases"/>
    <property type="match status" value="1"/>
</dbReference>
<dbReference type="InterPro" id="IPR036388">
    <property type="entry name" value="WH-like_DNA-bd_sf"/>
</dbReference>
<name>A0A8J4BE35_9CHLO</name>
<dbReference type="PANTHER" id="PTHR43712:SF2">
    <property type="entry name" value="O-METHYLTRANSFERASE CICE"/>
    <property type="match status" value="1"/>
</dbReference>
<keyword evidence="9" id="KW-1185">Reference proteome</keyword>
<dbReference type="FunFam" id="3.40.50.150:FF:000146">
    <property type="entry name" value="Acetylserotonin O-methyltransferase"/>
    <property type="match status" value="1"/>
</dbReference>
<comment type="caution">
    <text evidence="8">The sequence shown here is derived from an EMBL/GenBank/DDBJ whole genome shotgun (WGS) entry which is preliminary data.</text>
</comment>
<dbReference type="SUPFAM" id="SSF46785">
    <property type="entry name" value="Winged helix' DNA-binding domain"/>
    <property type="match status" value="1"/>
</dbReference>
<dbReference type="InterPro" id="IPR012967">
    <property type="entry name" value="COMT_dimerisation"/>
</dbReference>
<reference evidence="8" key="1">
    <citation type="journal article" date="2021" name="Proc. Natl. Acad. Sci. U.S.A.">
        <title>Three genomes in the algal genus Volvox reveal the fate of a haploid sex-determining region after a transition to homothallism.</title>
        <authorList>
            <person name="Yamamoto K."/>
            <person name="Hamaji T."/>
            <person name="Kawai-Toyooka H."/>
            <person name="Matsuzaki R."/>
            <person name="Takahashi F."/>
            <person name="Nishimura Y."/>
            <person name="Kawachi M."/>
            <person name="Noguchi H."/>
            <person name="Minakuchi Y."/>
            <person name="Umen J.G."/>
            <person name="Toyoda A."/>
            <person name="Nozaki H."/>
        </authorList>
    </citation>
    <scope>NUCLEOTIDE SEQUENCE</scope>
    <source>
        <strain evidence="8">NIES-3780</strain>
    </source>
</reference>
<evidence type="ECO:0000256" key="2">
    <source>
        <dbReference type="ARBA" id="ARBA00022679"/>
    </source>
</evidence>
<organism evidence="8 9">
    <name type="scientific">Volvox africanus</name>
    <dbReference type="NCBI Taxonomy" id="51714"/>
    <lineage>
        <taxon>Eukaryota</taxon>
        <taxon>Viridiplantae</taxon>
        <taxon>Chlorophyta</taxon>
        <taxon>core chlorophytes</taxon>
        <taxon>Chlorophyceae</taxon>
        <taxon>CS clade</taxon>
        <taxon>Chlamydomonadales</taxon>
        <taxon>Volvocaceae</taxon>
        <taxon>Volvox</taxon>
    </lineage>
</organism>
<dbReference type="PROSITE" id="PS51683">
    <property type="entry name" value="SAM_OMT_II"/>
    <property type="match status" value="1"/>
</dbReference>